<evidence type="ECO:0000313" key="4">
    <source>
        <dbReference type="Proteomes" id="UP000807504"/>
    </source>
</evidence>
<feature type="region of interest" description="Disordered" evidence="2">
    <location>
        <begin position="724"/>
        <end position="757"/>
    </location>
</feature>
<dbReference type="InterPro" id="IPR008042">
    <property type="entry name" value="Retrotrans_Pao"/>
</dbReference>
<dbReference type="SMART" id="SM00028">
    <property type="entry name" value="TPR"/>
    <property type="match status" value="2"/>
</dbReference>
<comment type="caution">
    <text evidence="3">The sequence shown here is derived from an EMBL/GenBank/DDBJ whole genome shotgun (WGS) entry which is preliminary data.</text>
</comment>
<dbReference type="InterPro" id="IPR011990">
    <property type="entry name" value="TPR-like_helical_dom_sf"/>
</dbReference>
<feature type="repeat" description="TPR" evidence="1">
    <location>
        <begin position="547"/>
        <end position="580"/>
    </location>
</feature>
<reference evidence="3" key="2">
    <citation type="submission" date="2020-06" db="EMBL/GenBank/DDBJ databases">
        <authorList>
            <person name="Sheffer M."/>
        </authorList>
    </citation>
    <scope>NUCLEOTIDE SEQUENCE</scope>
</reference>
<keyword evidence="4" id="KW-1185">Reference proteome</keyword>
<dbReference type="EMBL" id="JABXBU010002228">
    <property type="protein sequence ID" value="KAF8771377.1"/>
    <property type="molecule type" value="Genomic_DNA"/>
</dbReference>
<dbReference type="AlphaFoldDB" id="A0A8T0EF89"/>
<accession>A0A8T0EF89</accession>
<dbReference type="PANTHER" id="PTHR23184:SF9">
    <property type="entry name" value="TETRATRICOPEPTIDE REPEAT PROTEIN 14"/>
    <property type="match status" value="1"/>
</dbReference>
<dbReference type="PANTHER" id="PTHR23184">
    <property type="entry name" value="TETRATRICOPEPTIDE REPEAT PROTEIN 14"/>
    <property type="match status" value="1"/>
</dbReference>
<sequence length="757" mass="87055">MMETSVDTNGENLATTLCDKELDTVIDVQTVACTNKNHFVCDFCDNCLTSIKNKLELQQFIQDTLAARELELRGWEYSDPADNSVSTTNVLGMIWGKCGDHLSLNVSKIISDLPGKLTKREVLTITHKIFDPLGIACPIIILPRILLQRLWKFLKSLKISKWLNCDLETESVSLNFCDARKLAYSAEAFICVQTSNSVWVHVLQARARVAPSRKKETIIARLELLGATYLYFYLFGIIPLKHRNMEQQEWMDVFASHGEPLFEAIVRDSSDDNSDGETLVEAIADFLKNKFTAVFKPVTKPKGSLTPDPLPLVPPEIYRPGIDKLKRRKLFYKHLLRCDVLYLQVINCDDEENYKCLALAKHGDLLQIDDLSLVFYFPKLPPELKLLGEDLCKFDLIRGAFWSCDHWQRKLFVTLDISVFSEEEREKIPQLGKITRKDLPHYVDGKKVGMTYAGYVERSASFREPDYCINVLQDCLGTDAMCFTSFFEERNKKTYPASESLAELQKRLHPDPSLARLIQSFEYFRTGDMFQALYYANKALMINPDSVQARVTRGTIYANLGKLKKAFRDTEDALKIDPDNETARKQMSELLVSASRIYLCDKEYSRWRDSLLLAKNYNPDNCEAEELLSKTKYETLSDGENIPVIEICPEDETRPEDETNPQPVKVFIPPSPEDVLPIYNRISLRVDKARLIKQYKKQRREKRRRDQRRNTVRRKRTLAVGTVTNSQPIPTTTSRRPIFHKPSPAAFRRPFPPRNNP</sequence>
<dbReference type="PROSITE" id="PS50293">
    <property type="entry name" value="TPR_REGION"/>
    <property type="match status" value="1"/>
</dbReference>
<dbReference type="Proteomes" id="UP000807504">
    <property type="component" value="Unassembled WGS sequence"/>
</dbReference>
<proteinExistence type="predicted"/>
<dbReference type="InterPro" id="IPR019734">
    <property type="entry name" value="TPR_rpt"/>
</dbReference>
<dbReference type="PROSITE" id="PS50005">
    <property type="entry name" value="TPR"/>
    <property type="match status" value="1"/>
</dbReference>
<feature type="compositionally biased region" description="Polar residues" evidence="2">
    <location>
        <begin position="724"/>
        <end position="735"/>
    </location>
</feature>
<name>A0A8T0EF89_ARGBR</name>
<dbReference type="InterPro" id="IPR039190">
    <property type="entry name" value="TTC14"/>
</dbReference>
<evidence type="ECO:0000256" key="2">
    <source>
        <dbReference type="SAM" id="MobiDB-lite"/>
    </source>
</evidence>
<protein>
    <submittedName>
        <fullName evidence="3">Tetratricopeptide repeat protein 14 like protein</fullName>
    </submittedName>
</protein>
<dbReference type="SUPFAM" id="SSF48452">
    <property type="entry name" value="TPR-like"/>
    <property type="match status" value="1"/>
</dbReference>
<dbReference type="Gene3D" id="1.25.40.10">
    <property type="entry name" value="Tetratricopeptide repeat domain"/>
    <property type="match status" value="1"/>
</dbReference>
<organism evidence="3 4">
    <name type="scientific">Argiope bruennichi</name>
    <name type="common">Wasp spider</name>
    <name type="synonym">Aranea bruennichi</name>
    <dbReference type="NCBI Taxonomy" id="94029"/>
    <lineage>
        <taxon>Eukaryota</taxon>
        <taxon>Metazoa</taxon>
        <taxon>Ecdysozoa</taxon>
        <taxon>Arthropoda</taxon>
        <taxon>Chelicerata</taxon>
        <taxon>Arachnida</taxon>
        <taxon>Araneae</taxon>
        <taxon>Araneomorphae</taxon>
        <taxon>Entelegynae</taxon>
        <taxon>Araneoidea</taxon>
        <taxon>Araneidae</taxon>
        <taxon>Argiope</taxon>
    </lineage>
</organism>
<evidence type="ECO:0000313" key="3">
    <source>
        <dbReference type="EMBL" id="KAF8771377.1"/>
    </source>
</evidence>
<keyword evidence="1" id="KW-0802">TPR repeat</keyword>
<evidence type="ECO:0000256" key="1">
    <source>
        <dbReference type="PROSITE-ProRule" id="PRU00339"/>
    </source>
</evidence>
<gene>
    <name evidence="3" type="ORF">HNY73_018803</name>
</gene>
<reference evidence="3" key="1">
    <citation type="journal article" date="2020" name="bioRxiv">
        <title>Chromosome-level reference genome of the European wasp spider Argiope bruennichi: a resource for studies on range expansion and evolutionary adaptation.</title>
        <authorList>
            <person name="Sheffer M.M."/>
            <person name="Hoppe A."/>
            <person name="Krehenwinkel H."/>
            <person name="Uhl G."/>
            <person name="Kuss A.W."/>
            <person name="Jensen L."/>
            <person name="Jensen C."/>
            <person name="Gillespie R.G."/>
            <person name="Hoff K.J."/>
            <person name="Prost S."/>
        </authorList>
    </citation>
    <scope>NUCLEOTIDE SEQUENCE</scope>
</reference>
<dbReference type="Pfam" id="PF05380">
    <property type="entry name" value="Peptidase_A17"/>
    <property type="match status" value="2"/>
</dbReference>